<evidence type="ECO:0000313" key="2">
    <source>
        <dbReference type="Proteomes" id="UP000593568"/>
    </source>
</evidence>
<evidence type="ECO:0000313" key="1">
    <source>
        <dbReference type="EMBL" id="MBA0765622.1"/>
    </source>
</evidence>
<reference evidence="1 2" key="1">
    <citation type="journal article" date="2019" name="Genome Biol. Evol.">
        <title>Insights into the evolution of the New World diploid cottons (Gossypium, subgenus Houzingenia) based on genome sequencing.</title>
        <authorList>
            <person name="Grover C.E."/>
            <person name="Arick M.A. 2nd"/>
            <person name="Thrash A."/>
            <person name="Conover J.L."/>
            <person name="Sanders W.S."/>
            <person name="Peterson D.G."/>
            <person name="Frelichowski J.E."/>
            <person name="Scheffler J.A."/>
            <person name="Scheffler B.E."/>
            <person name="Wendel J.F."/>
        </authorList>
    </citation>
    <scope>NUCLEOTIDE SEQUENCE [LARGE SCALE GENOMIC DNA]</scope>
    <source>
        <strain evidence="1">8</strain>
        <tissue evidence="1">Leaf</tissue>
    </source>
</reference>
<name>A0A7J9DXW4_9ROSI</name>
<dbReference type="Proteomes" id="UP000593568">
    <property type="component" value="Unassembled WGS sequence"/>
</dbReference>
<gene>
    <name evidence="1" type="ORF">Gotri_014784</name>
</gene>
<comment type="caution">
    <text evidence="1">The sequence shown here is derived from an EMBL/GenBank/DDBJ whole genome shotgun (WGS) entry which is preliminary data.</text>
</comment>
<dbReference type="AlphaFoldDB" id="A0A7J9DXW4"/>
<proteinExistence type="predicted"/>
<organism evidence="1 2">
    <name type="scientific">Gossypium trilobum</name>
    <dbReference type="NCBI Taxonomy" id="34281"/>
    <lineage>
        <taxon>Eukaryota</taxon>
        <taxon>Viridiplantae</taxon>
        <taxon>Streptophyta</taxon>
        <taxon>Embryophyta</taxon>
        <taxon>Tracheophyta</taxon>
        <taxon>Spermatophyta</taxon>
        <taxon>Magnoliopsida</taxon>
        <taxon>eudicotyledons</taxon>
        <taxon>Gunneridae</taxon>
        <taxon>Pentapetalae</taxon>
        <taxon>rosids</taxon>
        <taxon>malvids</taxon>
        <taxon>Malvales</taxon>
        <taxon>Malvaceae</taxon>
        <taxon>Malvoideae</taxon>
        <taxon>Gossypium</taxon>
    </lineage>
</organism>
<keyword evidence="2" id="KW-1185">Reference proteome</keyword>
<dbReference type="EMBL" id="JABEZW010000005">
    <property type="protein sequence ID" value="MBA0765622.1"/>
    <property type="molecule type" value="Genomic_DNA"/>
</dbReference>
<accession>A0A7J9DXW4</accession>
<sequence>MDEELVLLEGDMVKSIVNGITTINFSYRIKKILFKEMEKTIMLKLLGRCIRYVALHNRISSL</sequence>
<protein>
    <submittedName>
        <fullName evidence="1">Uncharacterized protein</fullName>
    </submittedName>
</protein>